<dbReference type="PANTHER" id="PTHR30055:SF234">
    <property type="entry name" value="HTH-TYPE TRANSCRIPTIONAL REGULATOR BETI"/>
    <property type="match status" value="1"/>
</dbReference>
<dbReference type="PRINTS" id="PR00455">
    <property type="entry name" value="HTHTETR"/>
</dbReference>
<evidence type="ECO:0000256" key="2">
    <source>
        <dbReference type="ARBA" id="ARBA00023125"/>
    </source>
</evidence>
<dbReference type="EMBL" id="RHPJ01000003">
    <property type="protein sequence ID" value="TGO04258.1"/>
    <property type="molecule type" value="Genomic_DNA"/>
</dbReference>
<dbReference type="Proteomes" id="UP000297318">
    <property type="component" value="Unassembled WGS sequence"/>
</dbReference>
<protein>
    <submittedName>
        <fullName evidence="6">Transcriptional regulator, TetR family</fullName>
    </submittedName>
</protein>
<dbReference type="InterPro" id="IPR001647">
    <property type="entry name" value="HTH_TetR"/>
</dbReference>
<reference evidence="6 7" key="1">
    <citation type="submission" date="2018-11" db="EMBL/GenBank/DDBJ databases">
        <title>Complete genome sequencing of the Actinobacteria Serinibacter sp. K3-2.</title>
        <authorList>
            <person name="Rakitin A.L."/>
            <person name="Beletsky A.V."/>
            <person name="Mardanov A.V."/>
            <person name="Ravin N.V."/>
            <person name="Gromova A.S."/>
            <person name="Filippova S.N."/>
            <person name="Gal'Chenko V.F."/>
        </authorList>
    </citation>
    <scope>NUCLEOTIDE SEQUENCE [LARGE SCALE GENOMIC DNA]</scope>
    <source>
        <strain evidence="6 7">K3-2</strain>
    </source>
</reference>
<evidence type="ECO:0000256" key="4">
    <source>
        <dbReference type="PROSITE-ProRule" id="PRU00335"/>
    </source>
</evidence>
<dbReference type="Pfam" id="PF00440">
    <property type="entry name" value="TetR_N"/>
    <property type="match status" value="1"/>
</dbReference>
<dbReference type="GO" id="GO:0003700">
    <property type="term" value="F:DNA-binding transcription factor activity"/>
    <property type="evidence" value="ECO:0007669"/>
    <property type="project" value="TreeGrafter"/>
</dbReference>
<dbReference type="OrthoDB" id="956698at2"/>
<accession>A0A4Z1DZF7</accession>
<sequence length="199" mass="20423">MTTTRGAGRPRAASRALLEEAACELFLEQGYAATSVAEVTMRAGVSRSTFFNYFDTKSDLLWSAFDEQVVALAARLVAGNGDAAAAAVRELRVFAADLGPDSVALAFSQEAAMGLGEDLRLAAVRRLADVRDVVASSLRAGGAGALAAEVTGAALAGALLAAVRSWSLRGPGRVALPDVLEEALSALGPLVRPASPAPR</sequence>
<evidence type="ECO:0000259" key="5">
    <source>
        <dbReference type="PROSITE" id="PS50977"/>
    </source>
</evidence>
<name>A0A4Z1DZF7_9MICO</name>
<organism evidence="6 7">
    <name type="scientific">Serinibacter arcticus</name>
    <dbReference type="NCBI Taxonomy" id="1655435"/>
    <lineage>
        <taxon>Bacteria</taxon>
        <taxon>Bacillati</taxon>
        <taxon>Actinomycetota</taxon>
        <taxon>Actinomycetes</taxon>
        <taxon>Micrococcales</taxon>
        <taxon>Beutenbergiaceae</taxon>
        <taxon>Serinibacter</taxon>
    </lineage>
</organism>
<keyword evidence="7" id="KW-1185">Reference proteome</keyword>
<evidence type="ECO:0000313" key="6">
    <source>
        <dbReference type="EMBL" id="TGO04258.1"/>
    </source>
</evidence>
<dbReference type="RefSeq" id="WP_135849887.1">
    <property type="nucleotide sequence ID" value="NZ_RHPJ01000003.1"/>
</dbReference>
<dbReference type="InterPro" id="IPR050109">
    <property type="entry name" value="HTH-type_TetR-like_transc_reg"/>
</dbReference>
<keyword evidence="3" id="KW-0804">Transcription</keyword>
<comment type="caution">
    <text evidence="6">The sequence shown here is derived from an EMBL/GenBank/DDBJ whole genome shotgun (WGS) entry which is preliminary data.</text>
</comment>
<dbReference type="InterPro" id="IPR009057">
    <property type="entry name" value="Homeodomain-like_sf"/>
</dbReference>
<dbReference type="GO" id="GO:0000976">
    <property type="term" value="F:transcription cis-regulatory region binding"/>
    <property type="evidence" value="ECO:0007669"/>
    <property type="project" value="TreeGrafter"/>
</dbReference>
<feature type="domain" description="HTH tetR-type" evidence="5">
    <location>
        <begin position="12"/>
        <end position="72"/>
    </location>
</feature>
<keyword evidence="2 4" id="KW-0238">DNA-binding</keyword>
<feature type="DNA-binding region" description="H-T-H motif" evidence="4">
    <location>
        <begin position="35"/>
        <end position="54"/>
    </location>
</feature>
<dbReference type="PROSITE" id="PS50977">
    <property type="entry name" value="HTH_TETR_2"/>
    <property type="match status" value="1"/>
</dbReference>
<evidence type="ECO:0000256" key="1">
    <source>
        <dbReference type="ARBA" id="ARBA00023015"/>
    </source>
</evidence>
<dbReference type="PANTHER" id="PTHR30055">
    <property type="entry name" value="HTH-TYPE TRANSCRIPTIONAL REGULATOR RUTR"/>
    <property type="match status" value="1"/>
</dbReference>
<keyword evidence="1" id="KW-0805">Transcription regulation</keyword>
<gene>
    <name evidence="6" type="ORF">SERN_1851</name>
</gene>
<proteinExistence type="predicted"/>
<dbReference type="Gene3D" id="1.10.357.10">
    <property type="entry name" value="Tetracycline Repressor, domain 2"/>
    <property type="match status" value="1"/>
</dbReference>
<dbReference type="AlphaFoldDB" id="A0A4Z1DZF7"/>
<evidence type="ECO:0000313" key="7">
    <source>
        <dbReference type="Proteomes" id="UP000297318"/>
    </source>
</evidence>
<dbReference type="SUPFAM" id="SSF46689">
    <property type="entry name" value="Homeodomain-like"/>
    <property type="match status" value="1"/>
</dbReference>
<evidence type="ECO:0000256" key="3">
    <source>
        <dbReference type="ARBA" id="ARBA00023163"/>
    </source>
</evidence>